<evidence type="ECO:0000313" key="2">
    <source>
        <dbReference type="EnsemblPlants" id="OGLUM08G15450.1"/>
    </source>
</evidence>
<evidence type="ECO:0000256" key="1">
    <source>
        <dbReference type="SAM" id="MobiDB-lite"/>
    </source>
</evidence>
<protein>
    <submittedName>
        <fullName evidence="2">Uncharacterized protein</fullName>
    </submittedName>
</protein>
<reference evidence="2" key="1">
    <citation type="submission" date="2015-04" db="UniProtKB">
        <authorList>
            <consortium name="EnsemblPlants"/>
        </authorList>
    </citation>
    <scope>IDENTIFICATION</scope>
</reference>
<name>A0A0E0AVC1_9ORYZ</name>
<dbReference type="HOGENOM" id="CLU_1621591_0_0_1"/>
<accession>A0A0E0AVC1</accession>
<dbReference type="Proteomes" id="UP000026961">
    <property type="component" value="Chromosome 8"/>
</dbReference>
<proteinExistence type="predicted"/>
<evidence type="ECO:0000313" key="3">
    <source>
        <dbReference type="Proteomes" id="UP000026961"/>
    </source>
</evidence>
<dbReference type="Gramene" id="OGLUM08G15450.1">
    <property type="protein sequence ID" value="OGLUM08G15450.1"/>
    <property type="gene ID" value="OGLUM08G15450"/>
</dbReference>
<dbReference type="AlphaFoldDB" id="A0A0E0AVC1"/>
<organism evidence="2">
    <name type="scientific">Oryza glumipatula</name>
    <dbReference type="NCBI Taxonomy" id="40148"/>
    <lineage>
        <taxon>Eukaryota</taxon>
        <taxon>Viridiplantae</taxon>
        <taxon>Streptophyta</taxon>
        <taxon>Embryophyta</taxon>
        <taxon>Tracheophyta</taxon>
        <taxon>Spermatophyta</taxon>
        <taxon>Magnoliopsida</taxon>
        <taxon>Liliopsida</taxon>
        <taxon>Poales</taxon>
        <taxon>Poaceae</taxon>
        <taxon>BOP clade</taxon>
        <taxon>Oryzoideae</taxon>
        <taxon>Oryzeae</taxon>
        <taxon>Oryzinae</taxon>
        <taxon>Oryza</taxon>
    </lineage>
</organism>
<feature type="region of interest" description="Disordered" evidence="1">
    <location>
        <begin position="41"/>
        <end position="70"/>
    </location>
</feature>
<dbReference type="EnsemblPlants" id="OGLUM08G15450.1">
    <property type="protein sequence ID" value="OGLUM08G15450.1"/>
    <property type="gene ID" value="OGLUM08G15450"/>
</dbReference>
<reference evidence="2" key="2">
    <citation type="submission" date="2018-05" db="EMBL/GenBank/DDBJ databases">
        <title>OgluRS3 (Oryza glumaepatula Reference Sequence Version 3).</title>
        <authorList>
            <person name="Zhang J."/>
            <person name="Kudrna D."/>
            <person name="Lee S."/>
            <person name="Talag J."/>
            <person name="Welchert J."/>
            <person name="Wing R.A."/>
        </authorList>
    </citation>
    <scope>NUCLEOTIDE SEQUENCE [LARGE SCALE GENOMIC DNA]</scope>
</reference>
<keyword evidence="3" id="KW-1185">Reference proteome</keyword>
<feature type="compositionally biased region" description="Basic and acidic residues" evidence="1">
    <location>
        <begin position="50"/>
        <end position="61"/>
    </location>
</feature>
<sequence length="164" mass="17709">MKTNPKSPIIQYKNGIVNWQAVQEEGMAMYTRVVRRRHDGEEQDGVAVLDDVRERPDDGGRGDGGVSHQGEGCWSQILSESMSGANLLAGGGGEAVEYRSHRREGRRGKILLDRTVIGADLVIEEVIGTHIIGNKAIMGGSYERAYQSGVADLAGEEAVKSGSR</sequence>